<dbReference type="EMBL" id="CAJOBJ010002453">
    <property type="protein sequence ID" value="CAF3926418.1"/>
    <property type="molecule type" value="Genomic_DNA"/>
</dbReference>
<sequence length="1014" mass="120799">MNILKSSYSELHSIVRYIPNIDSNEKELFHGIYLTKKMTKTQEIHWKEILERKHFINDNSTFLYNLLMNCYRKNRLNILLMNIDMKNTILSKHTFQYDDYVKKNSLISHICLSNLWARRRKFITDDALIYLLSEFVIIESLNRKRLLFTQLCGTQETFFSVPYYVTRTAEEKKRNDLRVHKFNTRKRTVQFHLHATKQGQQANLTDLCLMLIDRNMIQYHVSKYERFDINHPIEKSLSGQMFIDAWLKSDFSKTFFSHRPKQELEYICEHLMSIFEKFQSNHHRFYLRRRSRLPFSYANHHVPEPTATLDQLVPLTTPISSVQNFVSVWLKKVLPRELFGSAYNHKLFIHKMRFLIDLPRTQDYSLGDAIRKIKFKHFHWAKTSINSSSLISHLYICHLIHFLVRYVLVLIRSYFYVTEASSPCHQLALVFYRHKIWYVIQRQSRIELFHKSCSSHVEKDLTDNYDCIRYLWKIRFVPKVANVRYLACAQTQFNTKENISHLKYTSEVLKYLRRHNSHLMGISTFNRIEMHRRWQDYCRNAPPLDNDNMTYFLRSDVSNFYDSINLDYLDLALVEFLDNCQFTYDLYIHTLYKTQYRKGRFIRRKITYWVGKENEQLLEIMTDSTKRVSNGTFHDMIIYDAHVEIYNKEKLLKYIRAQLFNSHLYTLHPKKLPIKTFRRIIGINHGLRIASMLGQIYLNKIDYDISFNILSDEFAKQEQSLFSSTDQQHHSLPAQQPNQQVLIQNDGQIPNAYDYWAGQPPPPWNPLMQQLQYDPNQRMPYDPNQRMPYDPNQQMVHNYPMGQLGQPQYPANYAPPLVPMATNFIQKSSISLPPAPKGRNISEPIAPPLVYGNYNPSNVPMTPNYAQPQTAPGKPLQPIVSVVPQQQIVPVMPQQPMQPMPQQPMQSGIPLQLMQPGMPQEPMYLGIQPPPPPPYNAYYPSYYHPHAQYSPRHHHYPPSHYYHDWEHLPPIRRKRRRREHEESERHHRSDPIIDTFRGQHHDVGQSQRENRWYH</sequence>
<name>A0A8S2LW90_9BILA</name>
<evidence type="ECO:0000256" key="1">
    <source>
        <dbReference type="ARBA" id="ARBA00022679"/>
    </source>
</evidence>
<evidence type="ECO:0000256" key="6">
    <source>
        <dbReference type="ARBA" id="ARBA00048173"/>
    </source>
</evidence>
<keyword evidence="7" id="KW-0539">Nucleus</keyword>
<evidence type="ECO:0000313" key="11">
    <source>
        <dbReference type="Proteomes" id="UP000681720"/>
    </source>
</evidence>
<dbReference type="EC" id="2.7.7.49" evidence="7"/>
<feature type="compositionally biased region" description="Basic and acidic residues" evidence="8">
    <location>
        <begin position="979"/>
        <end position="1014"/>
    </location>
</feature>
<evidence type="ECO:0000259" key="9">
    <source>
        <dbReference type="SMART" id="SM00975"/>
    </source>
</evidence>
<dbReference type="GO" id="GO:0000333">
    <property type="term" value="C:telomerase catalytic core complex"/>
    <property type="evidence" value="ECO:0007669"/>
    <property type="project" value="TreeGrafter"/>
</dbReference>
<dbReference type="GO" id="GO:0000781">
    <property type="term" value="C:chromosome, telomeric region"/>
    <property type="evidence" value="ECO:0007669"/>
    <property type="project" value="UniProtKB-SubCell"/>
</dbReference>
<keyword evidence="1 7" id="KW-0808">Transferase</keyword>
<feature type="domain" description="Telomerase ribonucleoprotein complex - RNA-binding" evidence="9">
    <location>
        <begin position="320"/>
        <end position="450"/>
    </location>
</feature>
<dbReference type="GO" id="GO:0070034">
    <property type="term" value="F:telomerase RNA binding"/>
    <property type="evidence" value="ECO:0007669"/>
    <property type="project" value="TreeGrafter"/>
</dbReference>
<keyword evidence="2 7" id="KW-0548">Nucleotidyltransferase</keyword>
<organism evidence="10 11">
    <name type="scientific">Rotaria magnacalcarata</name>
    <dbReference type="NCBI Taxonomy" id="392030"/>
    <lineage>
        <taxon>Eukaryota</taxon>
        <taxon>Metazoa</taxon>
        <taxon>Spiralia</taxon>
        <taxon>Gnathifera</taxon>
        <taxon>Rotifera</taxon>
        <taxon>Eurotatoria</taxon>
        <taxon>Bdelloidea</taxon>
        <taxon>Philodinida</taxon>
        <taxon>Philodinidae</taxon>
        <taxon>Rotaria</taxon>
    </lineage>
</organism>
<comment type="caution">
    <text evidence="10">The sequence shown here is derived from an EMBL/GenBank/DDBJ whole genome shotgun (WGS) entry which is preliminary data.</text>
</comment>
<dbReference type="AlphaFoldDB" id="A0A8S2LW90"/>
<dbReference type="PANTHER" id="PTHR12066">
    <property type="entry name" value="TELOMERASE REVERSE TRANSCRIPTASE"/>
    <property type="match status" value="1"/>
</dbReference>
<dbReference type="GO" id="GO:0042162">
    <property type="term" value="F:telomeric DNA binding"/>
    <property type="evidence" value="ECO:0007669"/>
    <property type="project" value="TreeGrafter"/>
</dbReference>
<evidence type="ECO:0000256" key="5">
    <source>
        <dbReference type="ARBA" id="ARBA00022918"/>
    </source>
</evidence>
<dbReference type="InterPro" id="IPR021891">
    <property type="entry name" value="Telomerase_RBD"/>
</dbReference>
<dbReference type="GO" id="GO:0007004">
    <property type="term" value="P:telomere maintenance via telomerase"/>
    <property type="evidence" value="ECO:0007669"/>
    <property type="project" value="TreeGrafter"/>
</dbReference>
<keyword evidence="7" id="KW-0779">Telomere</keyword>
<evidence type="ECO:0000256" key="2">
    <source>
        <dbReference type="ARBA" id="ARBA00022695"/>
    </source>
</evidence>
<gene>
    <name evidence="10" type="ORF">GIL414_LOCUS7845</name>
</gene>
<evidence type="ECO:0000256" key="4">
    <source>
        <dbReference type="ARBA" id="ARBA00022842"/>
    </source>
</evidence>
<dbReference type="GO" id="GO:0003720">
    <property type="term" value="F:telomerase activity"/>
    <property type="evidence" value="ECO:0007669"/>
    <property type="project" value="InterPro"/>
</dbReference>
<feature type="region of interest" description="Disordered" evidence="8">
    <location>
        <begin position="976"/>
        <end position="1014"/>
    </location>
</feature>
<protein>
    <recommendedName>
        <fullName evidence="7">Telomerase reverse transcriptase</fullName>
        <ecNumber evidence="7">2.7.7.49</ecNumber>
    </recommendedName>
    <alternativeName>
        <fullName evidence="7">Telomerase catalytic subunit</fullName>
    </alternativeName>
</protein>
<dbReference type="PANTHER" id="PTHR12066:SF0">
    <property type="entry name" value="TELOMERASE REVERSE TRANSCRIPTASE"/>
    <property type="match status" value="1"/>
</dbReference>
<dbReference type="Proteomes" id="UP000681720">
    <property type="component" value="Unassembled WGS sequence"/>
</dbReference>
<dbReference type="InterPro" id="IPR003545">
    <property type="entry name" value="Telomerase_RT"/>
</dbReference>
<keyword evidence="5 7" id="KW-0695">RNA-directed DNA polymerase</keyword>
<comment type="similarity">
    <text evidence="7">Belongs to the reverse transcriptase family. Telomerase subfamily.</text>
</comment>
<comment type="function">
    <text evidence="7">Telomerase is a ribonucleoprotein enzyme essential for the replication of chromosome termini in most eukaryotes. It elongates telomeres. It is a reverse transcriptase that adds simple sequence repeats to chromosome ends by copying a template sequence within the RNA component of the enzyme.</text>
</comment>
<keyword evidence="4 7" id="KW-0460">Magnesium</keyword>
<comment type="subcellular location">
    <subcellularLocation>
        <location evidence="7">Nucleus</location>
    </subcellularLocation>
    <subcellularLocation>
        <location evidence="7">Chromosome</location>
        <location evidence="7">Telomere</location>
    </subcellularLocation>
</comment>
<comment type="catalytic activity">
    <reaction evidence="6 7">
        <text>DNA(n) + a 2'-deoxyribonucleoside 5'-triphosphate = DNA(n+1) + diphosphate</text>
        <dbReference type="Rhea" id="RHEA:22508"/>
        <dbReference type="Rhea" id="RHEA-COMP:17339"/>
        <dbReference type="Rhea" id="RHEA-COMP:17340"/>
        <dbReference type="ChEBI" id="CHEBI:33019"/>
        <dbReference type="ChEBI" id="CHEBI:61560"/>
        <dbReference type="ChEBI" id="CHEBI:173112"/>
        <dbReference type="EC" id="2.7.7.49"/>
    </reaction>
</comment>
<dbReference type="GO" id="GO:0046872">
    <property type="term" value="F:metal ion binding"/>
    <property type="evidence" value="ECO:0007669"/>
    <property type="project" value="UniProtKB-KW"/>
</dbReference>
<reference evidence="10" key="1">
    <citation type="submission" date="2021-02" db="EMBL/GenBank/DDBJ databases">
        <authorList>
            <person name="Nowell W R."/>
        </authorList>
    </citation>
    <scope>NUCLEOTIDE SEQUENCE</scope>
</reference>
<accession>A0A8S2LW90</accession>
<evidence type="ECO:0000313" key="10">
    <source>
        <dbReference type="EMBL" id="CAF3926418.1"/>
    </source>
</evidence>
<dbReference type="Gene3D" id="1.10.132.70">
    <property type="match status" value="1"/>
</dbReference>
<dbReference type="Pfam" id="PF12009">
    <property type="entry name" value="Telomerase_RBD"/>
    <property type="match status" value="1"/>
</dbReference>
<keyword evidence="7" id="KW-0158">Chromosome</keyword>
<proteinExistence type="inferred from homology"/>
<keyword evidence="3 7" id="KW-0479">Metal-binding</keyword>
<evidence type="ECO:0000256" key="3">
    <source>
        <dbReference type="ARBA" id="ARBA00022723"/>
    </source>
</evidence>
<evidence type="ECO:0000256" key="8">
    <source>
        <dbReference type="SAM" id="MobiDB-lite"/>
    </source>
</evidence>
<evidence type="ECO:0000256" key="7">
    <source>
        <dbReference type="RuleBase" id="RU365061"/>
    </source>
</evidence>
<dbReference type="SMART" id="SM00975">
    <property type="entry name" value="Telomerase_RBD"/>
    <property type="match status" value="1"/>
</dbReference>